<sequence length="182" mass="21131">MNKVKKLGKTILEQRSDLEAMFLDALQHVKKQVIQNRLEHNKDNYNTNENRILNVYHAPEDLTRMRTLSEFNRNGSFQDLHEETKWDNHINGITVNDLTWEQKEQVLRELFIRMNARKTNIIETTIDTEQSTHDDSPIDNTNNIFVTQTDSTIQNQSRSDSRSNISPSGVPKLPQISSPTLT</sequence>
<accession>A0A814HVQ6</accession>
<name>A0A814HVQ6_9BILA</name>
<dbReference type="Proteomes" id="UP000663860">
    <property type="component" value="Unassembled WGS sequence"/>
</dbReference>
<evidence type="ECO:0000313" key="3">
    <source>
        <dbReference type="Proteomes" id="UP000663860"/>
    </source>
</evidence>
<gene>
    <name evidence="2" type="ORF">IZO911_LOCUS18427</name>
</gene>
<protein>
    <submittedName>
        <fullName evidence="2">Uncharacterized protein</fullName>
    </submittedName>
</protein>
<evidence type="ECO:0000256" key="1">
    <source>
        <dbReference type="SAM" id="MobiDB-lite"/>
    </source>
</evidence>
<feature type="compositionally biased region" description="Low complexity" evidence="1">
    <location>
        <begin position="153"/>
        <end position="168"/>
    </location>
</feature>
<feature type="region of interest" description="Disordered" evidence="1">
    <location>
        <begin position="150"/>
        <end position="182"/>
    </location>
</feature>
<organism evidence="2 3">
    <name type="scientific">Adineta steineri</name>
    <dbReference type="NCBI Taxonomy" id="433720"/>
    <lineage>
        <taxon>Eukaryota</taxon>
        <taxon>Metazoa</taxon>
        <taxon>Spiralia</taxon>
        <taxon>Gnathifera</taxon>
        <taxon>Rotifera</taxon>
        <taxon>Eurotatoria</taxon>
        <taxon>Bdelloidea</taxon>
        <taxon>Adinetida</taxon>
        <taxon>Adinetidae</taxon>
        <taxon>Adineta</taxon>
    </lineage>
</organism>
<dbReference type="EMBL" id="CAJNOE010000178">
    <property type="protein sequence ID" value="CAF1015655.1"/>
    <property type="molecule type" value="Genomic_DNA"/>
</dbReference>
<proteinExistence type="predicted"/>
<comment type="caution">
    <text evidence="2">The sequence shown here is derived from an EMBL/GenBank/DDBJ whole genome shotgun (WGS) entry which is preliminary data.</text>
</comment>
<dbReference type="AlphaFoldDB" id="A0A814HVQ6"/>
<reference evidence="2" key="1">
    <citation type="submission" date="2021-02" db="EMBL/GenBank/DDBJ databases">
        <authorList>
            <person name="Nowell W R."/>
        </authorList>
    </citation>
    <scope>NUCLEOTIDE SEQUENCE</scope>
</reference>
<evidence type="ECO:0000313" key="2">
    <source>
        <dbReference type="EMBL" id="CAF1015655.1"/>
    </source>
</evidence>